<keyword evidence="2" id="KW-1185">Reference proteome</keyword>
<sequence>MDNGILSAGELRQLHQFIMSRSARFAGPVIMRLTDQHLQAAL</sequence>
<evidence type="ECO:0000313" key="2">
    <source>
        <dbReference type="Proteomes" id="UP000240572"/>
    </source>
</evidence>
<evidence type="ECO:0000313" key="1">
    <source>
        <dbReference type="EMBL" id="PSK94695.1"/>
    </source>
</evidence>
<protein>
    <submittedName>
        <fullName evidence="1">Uncharacterized protein</fullName>
    </submittedName>
</protein>
<proteinExistence type="predicted"/>
<dbReference type="EMBL" id="PYGD01000001">
    <property type="protein sequence ID" value="PSK94695.1"/>
    <property type="molecule type" value="Genomic_DNA"/>
</dbReference>
<dbReference type="Proteomes" id="UP000240572">
    <property type="component" value="Unassembled WGS sequence"/>
</dbReference>
<organism evidence="1 2">
    <name type="scientific">Taibaiella chishuiensis</name>
    <dbReference type="NCBI Taxonomy" id="1434707"/>
    <lineage>
        <taxon>Bacteria</taxon>
        <taxon>Pseudomonadati</taxon>
        <taxon>Bacteroidota</taxon>
        <taxon>Chitinophagia</taxon>
        <taxon>Chitinophagales</taxon>
        <taxon>Chitinophagaceae</taxon>
        <taxon>Taibaiella</taxon>
    </lineage>
</organism>
<comment type="caution">
    <text evidence="1">The sequence shown here is derived from an EMBL/GenBank/DDBJ whole genome shotgun (WGS) entry which is preliminary data.</text>
</comment>
<dbReference type="AlphaFoldDB" id="A0A2P8DBY7"/>
<gene>
    <name evidence="1" type="ORF">B0I18_101855</name>
</gene>
<accession>A0A2P8DBY7</accession>
<name>A0A2P8DBY7_9BACT</name>
<reference evidence="1 2" key="1">
    <citation type="submission" date="2018-03" db="EMBL/GenBank/DDBJ databases">
        <title>Genomic Encyclopedia of Type Strains, Phase III (KMG-III): the genomes of soil and plant-associated and newly described type strains.</title>
        <authorList>
            <person name="Whitman W."/>
        </authorList>
    </citation>
    <scope>NUCLEOTIDE SEQUENCE [LARGE SCALE GENOMIC DNA]</scope>
    <source>
        <strain evidence="1 2">CGMCC 1.12700</strain>
    </source>
</reference>